<reference evidence="15" key="2">
    <citation type="submission" date="2025-09" db="UniProtKB">
        <authorList>
            <consortium name="Ensembl"/>
        </authorList>
    </citation>
    <scope>IDENTIFICATION</scope>
</reference>
<dbReference type="AlphaFoldDB" id="A0A3Q3MMK3"/>
<dbReference type="RefSeq" id="XP_065811984.1">
    <property type="nucleotide sequence ID" value="XM_065955912.1"/>
</dbReference>
<dbReference type="InterPro" id="IPR009003">
    <property type="entry name" value="Peptidase_S1_PA"/>
</dbReference>
<dbReference type="GeneID" id="109982792"/>
<dbReference type="GO" id="GO:0005576">
    <property type="term" value="C:extracellular region"/>
    <property type="evidence" value="ECO:0007669"/>
    <property type="project" value="UniProtKB-SubCell"/>
</dbReference>
<dbReference type="Gene3D" id="2.40.10.10">
    <property type="entry name" value="Trypsin-like serine proteases"/>
    <property type="match status" value="1"/>
</dbReference>
<dbReference type="InterPro" id="IPR001254">
    <property type="entry name" value="Trypsin_dom"/>
</dbReference>
<evidence type="ECO:0000256" key="6">
    <source>
        <dbReference type="ARBA" id="ARBA00022825"/>
    </source>
</evidence>
<accession>A0A3Q3MMK3</accession>
<dbReference type="GeneTree" id="ENSGT00910000144271"/>
<evidence type="ECO:0000256" key="7">
    <source>
        <dbReference type="ARBA" id="ARBA00023145"/>
    </source>
</evidence>
<proteinExistence type="predicted"/>
<dbReference type="InParanoid" id="A0A3Q3MMK3"/>
<dbReference type="InterPro" id="IPR018114">
    <property type="entry name" value="TRYPSIN_HIS"/>
</dbReference>
<dbReference type="PANTHER" id="PTHR24271">
    <property type="entry name" value="KALLIKREIN-RELATED"/>
    <property type="match status" value="1"/>
</dbReference>
<feature type="chain" id="PRO_5018767299" description="Granzyme M" evidence="13">
    <location>
        <begin position="24"/>
        <end position="254"/>
    </location>
</feature>
<dbReference type="GO" id="GO:0004252">
    <property type="term" value="F:serine-type endopeptidase activity"/>
    <property type="evidence" value="ECO:0007669"/>
    <property type="project" value="InterPro"/>
</dbReference>
<keyword evidence="5" id="KW-0378">Hydrolase</keyword>
<organism evidence="15 16">
    <name type="scientific">Labrus bergylta</name>
    <name type="common">ballan wrasse</name>
    <dbReference type="NCBI Taxonomy" id="56723"/>
    <lineage>
        <taxon>Eukaryota</taxon>
        <taxon>Metazoa</taxon>
        <taxon>Chordata</taxon>
        <taxon>Craniata</taxon>
        <taxon>Vertebrata</taxon>
        <taxon>Euteleostomi</taxon>
        <taxon>Actinopterygii</taxon>
        <taxon>Neopterygii</taxon>
        <taxon>Teleostei</taxon>
        <taxon>Neoteleostei</taxon>
        <taxon>Acanthomorphata</taxon>
        <taxon>Eupercaria</taxon>
        <taxon>Labriformes</taxon>
        <taxon>Labridae</taxon>
        <taxon>Labrus</taxon>
    </lineage>
</organism>
<dbReference type="FunCoup" id="A0A3Q3MMK3">
    <property type="interactions" value="9"/>
</dbReference>
<evidence type="ECO:0000256" key="2">
    <source>
        <dbReference type="ARBA" id="ARBA00022525"/>
    </source>
</evidence>
<keyword evidence="6" id="KW-0720">Serine protease</keyword>
<dbReference type="InterPro" id="IPR043504">
    <property type="entry name" value="Peptidase_S1_PA_chymotrypsin"/>
</dbReference>
<dbReference type="GO" id="GO:0006508">
    <property type="term" value="P:proteolysis"/>
    <property type="evidence" value="ECO:0007669"/>
    <property type="project" value="UniProtKB-KW"/>
</dbReference>
<keyword evidence="2" id="KW-0964">Secreted</keyword>
<dbReference type="SMART" id="SM00020">
    <property type="entry name" value="Tryp_SPc"/>
    <property type="match status" value="1"/>
</dbReference>
<evidence type="ECO:0000256" key="9">
    <source>
        <dbReference type="ARBA" id="ARBA00054080"/>
    </source>
</evidence>
<evidence type="ECO:0000256" key="3">
    <source>
        <dbReference type="ARBA" id="ARBA00022670"/>
    </source>
</evidence>
<sequence length="254" mass="27978">MMHSLHKCLLFVLFGCLEINTLGSEIIHGKKAPDNQMLYMASLQNDSGIHICGGFLISKDFVVSAAHCYNKTPTSVVLGIHNLKKVNNGTMRYRVKLCKHPSYKNIITGDDIMLLKLLKKARLSKSVKLIQLPKSKIEIKDNAKCSVAGWGSTETGGPSVDVLQEVDVSVVDYETCKRTWKVNLPANVICAGGYKTDKGFCKGDSGGPLVCDGKAVGVVSFNRNRCDYPNVPNVYTNISKYLHWISKVKKKHGC</sequence>
<dbReference type="Pfam" id="PF00089">
    <property type="entry name" value="Trypsin"/>
    <property type="match status" value="1"/>
</dbReference>
<evidence type="ECO:0000259" key="14">
    <source>
        <dbReference type="PROSITE" id="PS50240"/>
    </source>
</evidence>
<dbReference type="FunFam" id="2.40.10.10:FF:000146">
    <property type="entry name" value="Serine protease 53"/>
    <property type="match status" value="1"/>
</dbReference>
<dbReference type="CDD" id="cd00190">
    <property type="entry name" value="Tryp_SPc"/>
    <property type="match status" value="1"/>
</dbReference>
<name>A0A3Q3MMK3_9LABR</name>
<evidence type="ECO:0000256" key="10">
    <source>
        <dbReference type="ARBA" id="ARBA00067130"/>
    </source>
</evidence>
<comment type="subcellular location">
    <subcellularLocation>
        <location evidence="1">Secreted</location>
    </subcellularLocation>
</comment>
<dbReference type="SUPFAM" id="SSF50494">
    <property type="entry name" value="Trypsin-like serine proteases"/>
    <property type="match status" value="1"/>
</dbReference>
<evidence type="ECO:0000256" key="11">
    <source>
        <dbReference type="ARBA" id="ARBA00078807"/>
    </source>
</evidence>
<evidence type="ECO:0000256" key="12">
    <source>
        <dbReference type="ARBA" id="ARBA00079711"/>
    </source>
</evidence>
<feature type="domain" description="Peptidase S1" evidence="14">
    <location>
        <begin position="26"/>
        <end position="250"/>
    </location>
</feature>
<evidence type="ECO:0000313" key="15">
    <source>
        <dbReference type="Ensembl" id="ENSLBEP00000021575.1"/>
    </source>
</evidence>
<keyword evidence="3" id="KW-0645">Protease</keyword>
<evidence type="ECO:0000256" key="8">
    <source>
        <dbReference type="ARBA" id="ARBA00023157"/>
    </source>
</evidence>
<evidence type="ECO:0000313" key="16">
    <source>
        <dbReference type="Proteomes" id="UP000261660"/>
    </source>
</evidence>
<dbReference type="Proteomes" id="UP000261660">
    <property type="component" value="Unplaced"/>
</dbReference>
<protein>
    <recommendedName>
        <fullName evidence="10">Granzyme M</fullName>
    </recommendedName>
    <alternativeName>
        <fullName evidence="11">Met-ase</fullName>
    </alternativeName>
    <alternativeName>
        <fullName evidence="12">Natural killer cell granular protease</fullName>
    </alternativeName>
</protein>
<evidence type="ECO:0000256" key="13">
    <source>
        <dbReference type="SAM" id="SignalP"/>
    </source>
</evidence>
<evidence type="ECO:0000256" key="1">
    <source>
        <dbReference type="ARBA" id="ARBA00004613"/>
    </source>
</evidence>
<dbReference type="PANTHER" id="PTHR24271:SF87">
    <property type="entry name" value="ARGININE ESTERASE-LIKE-RELATED"/>
    <property type="match status" value="1"/>
</dbReference>
<keyword evidence="7" id="KW-0865">Zymogen</keyword>
<evidence type="ECO:0000256" key="5">
    <source>
        <dbReference type="ARBA" id="ARBA00022801"/>
    </source>
</evidence>
<evidence type="ECO:0000256" key="4">
    <source>
        <dbReference type="ARBA" id="ARBA00022729"/>
    </source>
</evidence>
<dbReference type="InterPro" id="IPR001314">
    <property type="entry name" value="Peptidase_S1A"/>
</dbReference>
<feature type="signal peptide" evidence="13">
    <location>
        <begin position="1"/>
        <end position="23"/>
    </location>
</feature>
<reference evidence="15" key="1">
    <citation type="submission" date="2025-08" db="UniProtKB">
        <authorList>
            <consortium name="Ensembl"/>
        </authorList>
    </citation>
    <scope>IDENTIFICATION</scope>
</reference>
<dbReference type="PRINTS" id="PR00722">
    <property type="entry name" value="CHYMOTRYPSIN"/>
</dbReference>
<keyword evidence="16" id="KW-1185">Reference proteome</keyword>
<dbReference type="STRING" id="56723.ENSLBEP00000021575"/>
<dbReference type="PROSITE" id="PS50240">
    <property type="entry name" value="TRYPSIN_DOM"/>
    <property type="match status" value="1"/>
</dbReference>
<comment type="function">
    <text evidence="9">Cleaves peptide substrates after methionine, leucine, and norleucine. Physiological substrates include EZR, alpha-tubulins and the apoptosis inhibitor BIRC5/Survivin. Promotes caspase activation and subsequent apoptosis of target cells.</text>
</comment>
<dbReference type="Ensembl" id="ENSLBET00000022730.1">
    <property type="protein sequence ID" value="ENSLBEP00000021575.1"/>
    <property type="gene ID" value="ENSLBEG00000016580.1"/>
</dbReference>
<dbReference type="PROSITE" id="PS00134">
    <property type="entry name" value="TRYPSIN_HIS"/>
    <property type="match status" value="1"/>
</dbReference>
<keyword evidence="8" id="KW-1015">Disulfide bond</keyword>
<keyword evidence="4 13" id="KW-0732">Signal</keyword>